<dbReference type="EMBL" id="JAVVDO010000038">
    <property type="protein sequence ID" value="MDT8332867.1"/>
    <property type="molecule type" value="Genomic_DNA"/>
</dbReference>
<evidence type="ECO:0000256" key="1">
    <source>
        <dbReference type="ARBA" id="ARBA00023015"/>
    </source>
</evidence>
<dbReference type="SMART" id="SM00530">
    <property type="entry name" value="HTH_XRE"/>
    <property type="match status" value="1"/>
</dbReference>
<sequence length="134" mass="14696">MDLRSVARLPAAMERTKRGPGRAGAAQAQPQRARVPRKPRRPLPEPEMPAGAKDPRIVLGERVNALRVALGLSQEDFAGRVGLDRTYVSGIERGLRNPTLLVLLRLAQALEVPVTGLLEEPPPHRKTEQPPAKR</sequence>
<gene>
    <name evidence="6" type="ORF">RQ831_17560</name>
</gene>
<evidence type="ECO:0000256" key="3">
    <source>
        <dbReference type="ARBA" id="ARBA00023163"/>
    </source>
</evidence>
<dbReference type="PANTHER" id="PTHR46797">
    <property type="entry name" value="HTH-TYPE TRANSCRIPTIONAL REGULATOR"/>
    <property type="match status" value="1"/>
</dbReference>
<dbReference type="RefSeq" id="WP_314283767.1">
    <property type="nucleotide sequence ID" value="NZ_JAVVDO010000038.1"/>
</dbReference>
<evidence type="ECO:0000259" key="5">
    <source>
        <dbReference type="PROSITE" id="PS50943"/>
    </source>
</evidence>
<keyword evidence="1" id="KW-0805">Transcription regulation</keyword>
<accession>A0ABU3MJA8</accession>
<dbReference type="PROSITE" id="PS50943">
    <property type="entry name" value="HTH_CROC1"/>
    <property type="match status" value="1"/>
</dbReference>
<evidence type="ECO:0000256" key="4">
    <source>
        <dbReference type="SAM" id="MobiDB-lite"/>
    </source>
</evidence>
<proteinExistence type="predicted"/>
<dbReference type="InterPro" id="IPR001387">
    <property type="entry name" value="Cro/C1-type_HTH"/>
</dbReference>
<feature type="domain" description="HTH cro/C1-type" evidence="5">
    <location>
        <begin position="63"/>
        <end position="117"/>
    </location>
</feature>
<reference evidence="6 7" key="1">
    <citation type="journal article" date="2019" name="Microb. Pathog.">
        <title>Comparison of VITEK 2, MALDI-TOF MS, 16S rRNA gene sequencing, and whole-genome sequencing for identification of Roseomonas mucosa.</title>
        <authorList>
            <person name="Rudolph W.W."/>
            <person name="Gunzer F."/>
            <person name="Trauth M."/>
            <person name="Bunk B."/>
            <person name="Bigge R."/>
            <person name="Schrottner P."/>
        </authorList>
    </citation>
    <scope>NUCLEOTIDE SEQUENCE [LARGE SCALE GENOMIC DNA]</scope>
    <source>
        <strain evidence="6 7">DSM 103800</strain>
    </source>
</reference>
<feature type="region of interest" description="Disordered" evidence="4">
    <location>
        <begin position="1"/>
        <end position="56"/>
    </location>
</feature>
<name>A0ABU3MJA8_9PROT</name>
<dbReference type="PANTHER" id="PTHR46797:SF23">
    <property type="entry name" value="HTH-TYPE TRANSCRIPTIONAL REGULATOR SUTR"/>
    <property type="match status" value="1"/>
</dbReference>
<dbReference type="InterPro" id="IPR050807">
    <property type="entry name" value="TransReg_Diox_bact_type"/>
</dbReference>
<evidence type="ECO:0000256" key="2">
    <source>
        <dbReference type="ARBA" id="ARBA00023125"/>
    </source>
</evidence>
<keyword evidence="7" id="KW-1185">Reference proteome</keyword>
<evidence type="ECO:0000313" key="6">
    <source>
        <dbReference type="EMBL" id="MDT8332867.1"/>
    </source>
</evidence>
<organism evidence="6 7">
    <name type="scientific">Roseomonas gilardii</name>
    <dbReference type="NCBI Taxonomy" id="257708"/>
    <lineage>
        <taxon>Bacteria</taxon>
        <taxon>Pseudomonadati</taxon>
        <taxon>Pseudomonadota</taxon>
        <taxon>Alphaproteobacteria</taxon>
        <taxon>Acetobacterales</taxon>
        <taxon>Roseomonadaceae</taxon>
        <taxon>Roseomonas</taxon>
    </lineage>
</organism>
<comment type="caution">
    <text evidence="6">The sequence shown here is derived from an EMBL/GenBank/DDBJ whole genome shotgun (WGS) entry which is preliminary data.</text>
</comment>
<dbReference type="Proteomes" id="UP001258945">
    <property type="component" value="Unassembled WGS sequence"/>
</dbReference>
<keyword evidence="3" id="KW-0804">Transcription</keyword>
<dbReference type="Pfam" id="PF01381">
    <property type="entry name" value="HTH_3"/>
    <property type="match status" value="1"/>
</dbReference>
<dbReference type="CDD" id="cd00093">
    <property type="entry name" value="HTH_XRE"/>
    <property type="match status" value="1"/>
</dbReference>
<feature type="compositionally biased region" description="Low complexity" evidence="4">
    <location>
        <begin position="23"/>
        <end position="33"/>
    </location>
</feature>
<keyword evidence="2" id="KW-0238">DNA-binding</keyword>
<dbReference type="SUPFAM" id="SSF47413">
    <property type="entry name" value="lambda repressor-like DNA-binding domains"/>
    <property type="match status" value="1"/>
</dbReference>
<evidence type="ECO:0000313" key="7">
    <source>
        <dbReference type="Proteomes" id="UP001258945"/>
    </source>
</evidence>
<dbReference type="InterPro" id="IPR010982">
    <property type="entry name" value="Lambda_DNA-bd_dom_sf"/>
</dbReference>
<protein>
    <submittedName>
        <fullName evidence="6">Helix-turn-helix transcriptional regulator</fullName>
    </submittedName>
</protein>
<dbReference type="Gene3D" id="1.10.260.40">
    <property type="entry name" value="lambda repressor-like DNA-binding domains"/>
    <property type="match status" value="1"/>
</dbReference>